<keyword evidence="1" id="KW-0966">Cell projection</keyword>
<keyword evidence="2" id="KW-1185">Reference proteome</keyword>
<dbReference type="EMBL" id="JBHRTQ010000013">
    <property type="protein sequence ID" value="MFC3175343.1"/>
    <property type="molecule type" value="Genomic_DNA"/>
</dbReference>
<dbReference type="RefSeq" id="WP_379510722.1">
    <property type="nucleotide sequence ID" value="NZ_JBHRTQ010000013.1"/>
</dbReference>
<dbReference type="SUPFAM" id="SSF101116">
    <property type="entry name" value="Flagellar export chaperone FliS"/>
    <property type="match status" value="1"/>
</dbReference>
<dbReference type="InterPro" id="IPR036584">
    <property type="entry name" value="FliS_sf"/>
</dbReference>
<dbReference type="Proteomes" id="UP001595604">
    <property type="component" value="Unassembled WGS sequence"/>
</dbReference>
<accession>A0ABV7IXA3</accession>
<comment type="caution">
    <text evidence="1">The sequence shown here is derived from an EMBL/GenBank/DDBJ whole genome shotgun (WGS) entry which is preliminary data.</text>
</comment>
<dbReference type="Pfam" id="PF02561">
    <property type="entry name" value="FliS"/>
    <property type="match status" value="1"/>
</dbReference>
<dbReference type="Gene3D" id="1.20.120.340">
    <property type="entry name" value="Flagellar protein FliS"/>
    <property type="match status" value="1"/>
</dbReference>
<evidence type="ECO:0000313" key="1">
    <source>
        <dbReference type="EMBL" id="MFC3175343.1"/>
    </source>
</evidence>
<keyword evidence="1" id="KW-0282">Flagellum</keyword>
<evidence type="ECO:0000313" key="2">
    <source>
        <dbReference type="Proteomes" id="UP001595604"/>
    </source>
</evidence>
<protein>
    <submittedName>
        <fullName evidence="1">Flagellar export chaperone FliS</fullName>
    </submittedName>
</protein>
<proteinExistence type="predicted"/>
<dbReference type="InterPro" id="IPR003713">
    <property type="entry name" value="FliS"/>
</dbReference>
<gene>
    <name evidence="1" type="primary">fliS</name>
    <name evidence="1" type="ORF">ACFOD9_13870</name>
</gene>
<organism evidence="1 2">
    <name type="scientific">Novosphingobium bradum</name>
    <dbReference type="NCBI Taxonomy" id="1737444"/>
    <lineage>
        <taxon>Bacteria</taxon>
        <taxon>Pseudomonadati</taxon>
        <taxon>Pseudomonadota</taxon>
        <taxon>Alphaproteobacteria</taxon>
        <taxon>Sphingomonadales</taxon>
        <taxon>Sphingomonadaceae</taxon>
        <taxon>Novosphingobium</taxon>
    </lineage>
</organism>
<sequence length="128" mass="13713">MTMLARRTPDSVYRRVDFDARVNGADPMELVGLCYEHLVAALGSALFAHERRDNAAKSEALTRALSALTALQLGVKGTEGVAAALLQFYQAAKNALLDSVLSFDPDRIGKVRGDVLEIASALHSARTA</sequence>
<name>A0ABV7IXA3_9SPHN</name>
<reference evidence="2" key="1">
    <citation type="journal article" date="2019" name="Int. J. Syst. Evol. Microbiol.">
        <title>The Global Catalogue of Microorganisms (GCM) 10K type strain sequencing project: providing services to taxonomists for standard genome sequencing and annotation.</title>
        <authorList>
            <consortium name="The Broad Institute Genomics Platform"/>
            <consortium name="The Broad Institute Genome Sequencing Center for Infectious Disease"/>
            <person name="Wu L."/>
            <person name="Ma J."/>
        </authorList>
    </citation>
    <scope>NUCLEOTIDE SEQUENCE [LARGE SCALE GENOMIC DNA]</scope>
    <source>
        <strain evidence="2">KCTC 42984</strain>
    </source>
</reference>
<keyword evidence="1" id="KW-0969">Cilium</keyword>